<name>M6JLX0_9LEPT</name>
<proteinExistence type="predicted"/>
<sequence length="44" mass="5324">MEEFSKLTDKIDLENTDLTSNETLEALLRQVGEKIRRFFERFFL</sequence>
<reference evidence="1 2" key="1">
    <citation type="submission" date="2013-01" db="EMBL/GenBank/DDBJ databases">
        <authorList>
            <person name="Harkins D.M."/>
            <person name="Durkin A.S."/>
            <person name="Brinkac L.M."/>
            <person name="Haft D.H."/>
            <person name="Selengut J.D."/>
            <person name="Sanka R."/>
            <person name="DePew J."/>
            <person name="Purushe J."/>
            <person name="Hartskeerl R.A."/>
            <person name="Ahmed A."/>
            <person name="van der Linden H."/>
            <person name="Goris M.G.A."/>
            <person name="Vinetz J.M."/>
            <person name="Sutton G.G."/>
            <person name="Nierman W.C."/>
            <person name="Fouts D.E."/>
        </authorList>
    </citation>
    <scope>NUCLEOTIDE SEQUENCE [LARGE SCALE GENOMIC DNA]</scope>
    <source>
        <strain evidence="1 2">MAVJ 401</strain>
    </source>
</reference>
<accession>M6JLX0</accession>
<dbReference type="Proteomes" id="UP000012106">
    <property type="component" value="Unassembled WGS sequence"/>
</dbReference>
<protein>
    <submittedName>
        <fullName evidence="1">Uncharacterized protein</fullName>
    </submittedName>
</protein>
<dbReference type="EMBL" id="AHMU02000021">
    <property type="protein sequence ID" value="EMN22894.1"/>
    <property type="molecule type" value="Genomic_DNA"/>
</dbReference>
<evidence type="ECO:0000313" key="1">
    <source>
        <dbReference type="EMBL" id="EMN22894.1"/>
    </source>
</evidence>
<dbReference type="RefSeq" id="WP_004466442.1">
    <property type="nucleotide sequence ID" value="NZ_AHMU02000021.1"/>
</dbReference>
<comment type="caution">
    <text evidence="1">The sequence shown here is derived from an EMBL/GenBank/DDBJ whole genome shotgun (WGS) entry which is preliminary data.</text>
</comment>
<evidence type="ECO:0000313" key="2">
    <source>
        <dbReference type="Proteomes" id="UP000012106"/>
    </source>
</evidence>
<dbReference type="AlphaFoldDB" id="M6JLX0"/>
<gene>
    <name evidence="1" type="ORF">LEP1GSC063_1305</name>
</gene>
<organism evidence="1 2">
    <name type="scientific">Leptospira santarosai serovar Arenal str. MAVJ 401</name>
    <dbReference type="NCBI Taxonomy" id="1049976"/>
    <lineage>
        <taxon>Bacteria</taxon>
        <taxon>Pseudomonadati</taxon>
        <taxon>Spirochaetota</taxon>
        <taxon>Spirochaetia</taxon>
        <taxon>Leptospirales</taxon>
        <taxon>Leptospiraceae</taxon>
        <taxon>Leptospira</taxon>
    </lineage>
</organism>